<evidence type="ECO:0000313" key="1">
    <source>
        <dbReference type="EMBL" id="KAJ7674230.1"/>
    </source>
</evidence>
<dbReference type="Proteomes" id="UP001221757">
    <property type="component" value="Unassembled WGS sequence"/>
</dbReference>
<comment type="caution">
    <text evidence="1">The sequence shown here is derived from an EMBL/GenBank/DDBJ whole genome shotgun (WGS) entry which is preliminary data.</text>
</comment>
<protein>
    <submittedName>
        <fullName evidence="1">Uncharacterized protein</fullName>
    </submittedName>
</protein>
<dbReference type="AlphaFoldDB" id="A0AAD7D2S3"/>
<organism evidence="1 2">
    <name type="scientific">Mycena rosella</name>
    <name type="common">Pink bonnet</name>
    <name type="synonym">Agaricus rosellus</name>
    <dbReference type="NCBI Taxonomy" id="1033263"/>
    <lineage>
        <taxon>Eukaryota</taxon>
        <taxon>Fungi</taxon>
        <taxon>Dikarya</taxon>
        <taxon>Basidiomycota</taxon>
        <taxon>Agaricomycotina</taxon>
        <taxon>Agaricomycetes</taxon>
        <taxon>Agaricomycetidae</taxon>
        <taxon>Agaricales</taxon>
        <taxon>Marasmiineae</taxon>
        <taxon>Mycenaceae</taxon>
        <taxon>Mycena</taxon>
    </lineage>
</organism>
<evidence type="ECO:0000313" key="2">
    <source>
        <dbReference type="Proteomes" id="UP001221757"/>
    </source>
</evidence>
<proteinExistence type="predicted"/>
<sequence>MDVCDIHAILIASPSYRSVDLFAHDRILFGKPATVGSDLLDFQVHFPDSKLSKVEPRFNPWASYRASPIPGITAVDTQRTRYFVDSSAGGIQKRSDFLHEEILDLSSSSPTRIWARCFDSLLIFLELTTYSPGVKLDDLLIIDMVQLWMSFQYAEQDMDPSSKMPYLFLSSPAARFEDDGTLWLDIQPPDQATTGPLIPWEKSFWNTMSLPSSPFLK</sequence>
<gene>
    <name evidence="1" type="ORF">B0H17DRAFT_1140667</name>
</gene>
<dbReference type="EMBL" id="JARKIE010000157">
    <property type="protein sequence ID" value="KAJ7674230.1"/>
    <property type="molecule type" value="Genomic_DNA"/>
</dbReference>
<keyword evidence="2" id="KW-1185">Reference proteome</keyword>
<name>A0AAD7D2S3_MYCRO</name>
<reference evidence="1" key="1">
    <citation type="submission" date="2023-03" db="EMBL/GenBank/DDBJ databases">
        <title>Massive genome expansion in bonnet fungi (Mycena s.s.) driven by repeated elements and novel gene families across ecological guilds.</title>
        <authorList>
            <consortium name="Lawrence Berkeley National Laboratory"/>
            <person name="Harder C.B."/>
            <person name="Miyauchi S."/>
            <person name="Viragh M."/>
            <person name="Kuo A."/>
            <person name="Thoen E."/>
            <person name="Andreopoulos B."/>
            <person name="Lu D."/>
            <person name="Skrede I."/>
            <person name="Drula E."/>
            <person name="Henrissat B."/>
            <person name="Morin E."/>
            <person name="Kohler A."/>
            <person name="Barry K."/>
            <person name="LaButti K."/>
            <person name="Morin E."/>
            <person name="Salamov A."/>
            <person name="Lipzen A."/>
            <person name="Mereny Z."/>
            <person name="Hegedus B."/>
            <person name="Baldrian P."/>
            <person name="Stursova M."/>
            <person name="Weitz H."/>
            <person name="Taylor A."/>
            <person name="Grigoriev I.V."/>
            <person name="Nagy L.G."/>
            <person name="Martin F."/>
            <person name="Kauserud H."/>
        </authorList>
    </citation>
    <scope>NUCLEOTIDE SEQUENCE</scope>
    <source>
        <strain evidence="1">CBHHK067</strain>
    </source>
</reference>
<accession>A0AAD7D2S3</accession>